<dbReference type="InterPro" id="IPR016166">
    <property type="entry name" value="FAD-bd_PCMH"/>
</dbReference>
<organism evidence="10 11">
    <name type="scientific">Puniceicoccus vermicola</name>
    <dbReference type="NCBI Taxonomy" id="388746"/>
    <lineage>
        <taxon>Bacteria</taxon>
        <taxon>Pseudomonadati</taxon>
        <taxon>Verrucomicrobiota</taxon>
        <taxon>Opitutia</taxon>
        <taxon>Puniceicoccales</taxon>
        <taxon>Puniceicoccaceae</taxon>
        <taxon>Puniceicoccus</taxon>
    </lineage>
</organism>
<dbReference type="PROSITE" id="PS00198">
    <property type="entry name" value="4FE4S_FER_1"/>
    <property type="match status" value="1"/>
</dbReference>
<dbReference type="PROSITE" id="PS51387">
    <property type="entry name" value="FAD_PCMH"/>
    <property type="match status" value="1"/>
</dbReference>
<evidence type="ECO:0000256" key="7">
    <source>
        <dbReference type="ARBA" id="ARBA00023014"/>
    </source>
</evidence>
<dbReference type="GO" id="GO:0046872">
    <property type="term" value="F:metal ion binding"/>
    <property type="evidence" value="ECO:0007669"/>
    <property type="project" value="UniProtKB-KW"/>
</dbReference>
<dbReference type="GO" id="GO:0008720">
    <property type="term" value="F:D-lactate dehydrogenase (NAD+) activity"/>
    <property type="evidence" value="ECO:0007669"/>
    <property type="project" value="TreeGrafter"/>
</dbReference>
<dbReference type="InterPro" id="IPR016164">
    <property type="entry name" value="FAD-linked_Oxase-like_C"/>
</dbReference>
<evidence type="ECO:0000256" key="1">
    <source>
        <dbReference type="ARBA" id="ARBA00001974"/>
    </source>
</evidence>
<dbReference type="PROSITE" id="PS51379">
    <property type="entry name" value="4FE4S_FER_2"/>
    <property type="match status" value="1"/>
</dbReference>
<dbReference type="Gene3D" id="3.30.465.10">
    <property type="match status" value="1"/>
</dbReference>
<keyword evidence="6" id="KW-0408">Iron</keyword>
<dbReference type="InterPro" id="IPR016171">
    <property type="entry name" value="Vanillyl_alc_oxidase_C-sub2"/>
</dbReference>
<dbReference type="Pfam" id="PF01565">
    <property type="entry name" value="FAD_binding_4"/>
    <property type="match status" value="1"/>
</dbReference>
<dbReference type="AlphaFoldDB" id="A0A7X1AYE3"/>
<dbReference type="PANTHER" id="PTHR11748">
    <property type="entry name" value="D-LACTATE DEHYDROGENASE"/>
    <property type="match status" value="1"/>
</dbReference>
<protein>
    <submittedName>
        <fullName evidence="10">FAD-binding protein</fullName>
    </submittedName>
</protein>
<dbReference type="Pfam" id="PF02913">
    <property type="entry name" value="FAD-oxidase_C"/>
    <property type="match status" value="1"/>
</dbReference>
<dbReference type="SUPFAM" id="SSF56176">
    <property type="entry name" value="FAD-binding/transporter-associated domain-like"/>
    <property type="match status" value="1"/>
</dbReference>
<evidence type="ECO:0000256" key="6">
    <source>
        <dbReference type="ARBA" id="ARBA00023004"/>
    </source>
</evidence>
<gene>
    <name evidence="10" type="ORF">H5P30_10345</name>
</gene>
<evidence type="ECO:0000259" key="8">
    <source>
        <dbReference type="PROSITE" id="PS51379"/>
    </source>
</evidence>
<dbReference type="PANTHER" id="PTHR11748:SF119">
    <property type="entry name" value="D-2-HYDROXYGLUTARATE DEHYDROGENASE"/>
    <property type="match status" value="1"/>
</dbReference>
<keyword evidence="3" id="KW-0479">Metal-binding</keyword>
<feature type="domain" description="FAD-binding PCMH-type" evidence="9">
    <location>
        <begin position="38"/>
        <end position="279"/>
    </location>
</feature>
<dbReference type="SUPFAM" id="SSF46548">
    <property type="entry name" value="alpha-helical ferredoxin"/>
    <property type="match status" value="1"/>
</dbReference>
<dbReference type="Gene3D" id="1.10.45.10">
    <property type="entry name" value="Vanillyl-alcohol Oxidase, Chain A, domain 4"/>
    <property type="match status" value="1"/>
</dbReference>
<evidence type="ECO:0000256" key="4">
    <source>
        <dbReference type="ARBA" id="ARBA00022827"/>
    </source>
</evidence>
<dbReference type="InterPro" id="IPR016169">
    <property type="entry name" value="FAD-bd_PCMH_sub2"/>
</dbReference>
<keyword evidence="11" id="KW-1185">Reference proteome</keyword>
<name>A0A7X1AYE3_9BACT</name>
<keyword evidence="7" id="KW-0411">Iron-sulfur</keyword>
<comment type="cofactor">
    <cofactor evidence="1">
        <name>FAD</name>
        <dbReference type="ChEBI" id="CHEBI:57692"/>
    </cofactor>
</comment>
<dbReference type="EMBL" id="JACHVA010000082">
    <property type="protein sequence ID" value="MBC2602177.1"/>
    <property type="molecule type" value="Genomic_DNA"/>
</dbReference>
<evidence type="ECO:0000256" key="3">
    <source>
        <dbReference type="ARBA" id="ARBA00022723"/>
    </source>
</evidence>
<reference evidence="10 11" key="1">
    <citation type="submission" date="2020-07" db="EMBL/GenBank/DDBJ databases">
        <authorList>
            <person name="Feng X."/>
        </authorList>
    </citation>
    <scope>NUCLEOTIDE SEQUENCE [LARGE SCALE GENOMIC DNA]</scope>
    <source>
        <strain evidence="10 11">JCM14086</strain>
    </source>
</reference>
<evidence type="ECO:0000259" key="9">
    <source>
        <dbReference type="PROSITE" id="PS51387"/>
    </source>
</evidence>
<dbReference type="RefSeq" id="WP_185692875.1">
    <property type="nucleotide sequence ID" value="NZ_JACHVA010000082.1"/>
</dbReference>
<keyword evidence="4" id="KW-0274">FAD</keyword>
<dbReference type="InterPro" id="IPR017900">
    <property type="entry name" value="4Fe4S_Fe_S_CS"/>
</dbReference>
<dbReference type="Gene3D" id="3.30.70.2740">
    <property type="match status" value="1"/>
</dbReference>
<sequence>MTVSPSVEGLGTLAQQLEGEFHTGEFIRRIYSTDASAYQEMPLAVAIPRSEDDLIEIIRYAHEQGVGIIPRTAGTSLAGQVVGHGIVVDVSRHFTDILEINGEEGWVRCQPGVIRNELNDALRPHGILFGPETSTQNRAMIGGMLGNNSCGSNSIKYGSTRDHVLEVTALLSDGSKVVFGSLTPDEFAAKCDGPETLETRIYREIRDLLGDTANQEEIRKNFPHPDIPRRNTGYALDLLMDAGCFDPNSEKLFHFGKLIAGSEGTLCFVLEVKLHCDPLPPKVDGLLCAQFATVDEALRATQLAIRHECFACELIDHYILECTERSIEHRENRFFIESKPGAVLVTEFRKDSQEQVLEVTKKLEAEMREAGLGYAYPVLFGEDTVKIWNLRKAGLGLLSNMPGDAKPVPVVEDTCVRVEDLPEYIAEFNRRLKERFGLGCVHYAHAGSGEIHLRPIIDLKTEDGNRMFREVAQTVAELVREYRGSLSGEHGDGRLRGEFLETMIGAKNYALVQAVKKSWDPKGIFNPNKIVGTPPMNSSLRFKPGQVTKEPATIFDWSETKGMLGAAEMCNGSGDCRKTQLAGGTMCPSYMASREEKDTTRARANTLRNALTGGPKEARKSVFDNPDVKEVLDLCLSCKGCKKECPSTVDMAKLKAEFMQHYYEINGVPLRSKMIASFARSQKLAAKAPWAWNLLFGTSWIRRILNPMVGFHPDRTIPLLPKHTFSFWFKKHELHANAGKVGKVWFFNDEFTNFNDVHVGIKAVELLERLGYAVELPEHGESGRTWLSKGLVHEAKKLINGNLRALQGKVTAEQPMVGVEPSGILTFRDEALDLAEADLKETAREMAPHCMMMETFLASEAAAGRIHSDSFTDRHQAIKLHGHCFQKALVGTSGSVEALRLPQNYSVEVIPSGCCGMAGSFGYEKEHYELSQKVGNLVLFPTVRNTPEETVIAAPGTSCRHQIHDGTGRTALHPVEILHAALKD</sequence>
<dbReference type="GO" id="GO:1903457">
    <property type="term" value="P:lactate catabolic process"/>
    <property type="evidence" value="ECO:0007669"/>
    <property type="project" value="TreeGrafter"/>
</dbReference>
<dbReference type="GO" id="GO:0004458">
    <property type="term" value="F:D-lactate dehydrogenase (cytochrome) activity"/>
    <property type="evidence" value="ECO:0007669"/>
    <property type="project" value="TreeGrafter"/>
</dbReference>
<dbReference type="GO" id="GO:0051536">
    <property type="term" value="F:iron-sulfur cluster binding"/>
    <property type="evidence" value="ECO:0007669"/>
    <property type="project" value="UniProtKB-KW"/>
</dbReference>
<dbReference type="InterPro" id="IPR006094">
    <property type="entry name" value="Oxid_FAD_bind_N"/>
</dbReference>
<keyword evidence="2" id="KW-0285">Flavoprotein</keyword>
<keyword evidence="5" id="KW-0560">Oxidoreductase</keyword>
<dbReference type="GO" id="GO:0071949">
    <property type="term" value="F:FAD binding"/>
    <property type="evidence" value="ECO:0007669"/>
    <property type="project" value="InterPro"/>
</dbReference>
<comment type="caution">
    <text evidence="10">The sequence shown here is derived from an EMBL/GenBank/DDBJ whole genome shotgun (WGS) entry which is preliminary data.</text>
</comment>
<dbReference type="Pfam" id="PF13534">
    <property type="entry name" value="Fer4_17"/>
    <property type="match status" value="1"/>
</dbReference>
<proteinExistence type="predicted"/>
<dbReference type="InterPro" id="IPR017896">
    <property type="entry name" value="4Fe4S_Fe-S-bd"/>
</dbReference>
<accession>A0A7X1AYE3</accession>
<evidence type="ECO:0000313" key="11">
    <source>
        <dbReference type="Proteomes" id="UP000525652"/>
    </source>
</evidence>
<evidence type="ECO:0000256" key="5">
    <source>
        <dbReference type="ARBA" id="ARBA00023002"/>
    </source>
</evidence>
<dbReference type="InterPro" id="IPR004113">
    <property type="entry name" value="FAD-bd_oxidored_4_C"/>
</dbReference>
<feature type="domain" description="4Fe-4S ferredoxin-type" evidence="8">
    <location>
        <begin position="624"/>
        <end position="657"/>
    </location>
</feature>
<evidence type="ECO:0000313" key="10">
    <source>
        <dbReference type="EMBL" id="MBC2602177.1"/>
    </source>
</evidence>
<evidence type="ECO:0000256" key="2">
    <source>
        <dbReference type="ARBA" id="ARBA00022630"/>
    </source>
</evidence>
<dbReference type="InterPro" id="IPR036318">
    <property type="entry name" value="FAD-bd_PCMH-like_sf"/>
</dbReference>
<dbReference type="SUPFAM" id="SSF55103">
    <property type="entry name" value="FAD-linked oxidases, C-terminal domain"/>
    <property type="match status" value="1"/>
</dbReference>
<dbReference type="Proteomes" id="UP000525652">
    <property type="component" value="Unassembled WGS sequence"/>
</dbReference>